<feature type="compositionally biased region" description="Polar residues" evidence="13">
    <location>
        <begin position="516"/>
        <end position="534"/>
    </location>
</feature>
<dbReference type="Gene3D" id="3.30.930.10">
    <property type="entry name" value="Bira Bifunctional Protein, Domain 2"/>
    <property type="match status" value="1"/>
</dbReference>
<evidence type="ECO:0000259" key="15">
    <source>
        <dbReference type="PROSITE" id="PS50908"/>
    </source>
</evidence>
<dbReference type="SMART" id="SM00220">
    <property type="entry name" value="S_TKc"/>
    <property type="match status" value="2"/>
</dbReference>
<evidence type="ECO:0000256" key="5">
    <source>
        <dbReference type="ARBA" id="ARBA00022777"/>
    </source>
</evidence>
<gene>
    <name evidence="16" type="ORF">LTR36_008454</name>
</gene>
<dbReference type="InterPro" id="IPR041715">
    <property type="entry name" value="HisRS-like_core"/>
</dbReference>
<dbReference type="PROSITE" id="PS00107">
    <property type="entry name" value="PROTEIN_KINASE_ATP"/>
    <property type="match status" value="1"/>
</dbReference>
<keyword evidence="17" id="KW-1185">Reference proteome</keyword>
<dbReference type="InterPro" id="IPR016135">
    <property type="entry name" value="UBQ-conjugating_enzyme/RWD"/>
</dbReference>
<comment type="catalytic activity">
    <reaction evidence="9">
        <text>L-seryl-[protein] + ATP = O-phospho-L-seryl-[protein] + ADP + H(+)</text>
        <dbReference type="Rhea" id="RHEA:17989"/>
        <dbReference type="Rhea" id="RHEA-COMP:9863"/>
        <dbReference type="Rhea" id="RHEA-COMP:11604"/>
        <dbReference type="ChEBI" id="CHEBI:15378"/>
        <dbReference type="ChEBI" id="CHEBI:29999"/>
        <dbReference type="ChEBI" id="CHEBI:30616"/>
        <dbReference type="ChEBI" id="CHEBI:83421"/>
        <dbReference type="ChEBI" id="CHEBI:456216"/>
        <dbReference type="EC" id="2.7.11.1"/>
    </reaction>
</comment>
<evidence type="ECO:0000256" key="11">
    <source>
        <dbReference type="PIRSR" id="PIRSR000660-2"/>
    </source>
</evidence>
<dbReference type="InterPro" id="IPR000719">
    <property type="entry name" value="Prot_kinase_dom"/>
</dbReference>
<proteinExistence type="inferred from homology"/>
<feature type="region of interest" description="Disordered" evidence="13">
    <location>
        <begin position="1414"/>
        <end position="1442"/>
    </location>
</feature>
<evidence type="ECO:0000313" key="16">
    <source>
        <dbReference type="EMBL" id="KAK4540946.1"/>
    </source>
</evidence>
<dbReference type="PROSITE" id="PS50011">
    <property type="entry name" value="PROTEIN_KINASE_DOM"/>
    <property type="match status" value="2"/>
</dbReference>
<evidence type="ECO:0000313" key="17">
    <source>
        <dbReference type="Proteomes" id="UP001324427"/>
    </source>
</evidence>
<dbReference type="CDD" id="cd14012">
    <property type="entry name" value="PK_eIF2AK_GCN2_rpt1"/>
    <property type="match status" value="1"/>
</dbReference>
<dbReference type="GO" id="GO:0004694">
    <property type="term" value="F:eukaryotic translation initiation factor 2alpha kinase activity"/>
    <property type="evidence" value="ECO:0007669"/>
    <property type="project" value="InterPro"/>
</dbReference>
<keyword evidence="3" id="KW-0808">Transferase</keyword>
<feature type="domain" description="Protein kinase" evidence="14">
    <location>
        <begin position="546"/>
        <end position="921"/>
    </location>
</feature>
<feature type="compositionally biased region" description="Acidic residues" evidence="13">
    <location>
        <begin position="627"/>
        <end position="637"/>
    </location>
</feature>
<dbReference type="InterPro" id="IPR024435">
    <property type="entry name" value="HisRS-related_dom"/>
</dbReference>
<dbReference type="GO" id="GO:0009893">
    <property type="term" value="P:positive regulation of metabolic process"/>
    <property type="evidence" value="ECO:0007669"/>
    <property type="project" value="UniProtKB-ARBA"/>
</dbReference>
<evidence type="ECO:0000256" key="8">
    <source>
        <dbReference type="ARBA" id="ARBA00047899"/>
    </source>
</evidence>
<dbReference type="PANTHER" id="PTHR11042">
    <property type="entry name" value="EUKARYOTIC TRANSLATION INITIATION FACTOR 2-ALPHA KINASE EIF2-ALPHA KINASE -RELATED"/>
    <property type="match status" value="1"/>
</dbReference>
<evidence type="ECO:0000256" key="13">
    <source>
        <dbReference type="SAM" id="MobiDB-lite"/>
    </source>
</evidence>
<evidence type="ECO:0000256" key="12">
    <source>
        <dbReference type="PROSITE-ProRule" id="PRU10141"/>
    </source>
</evidence>
<feature type="region of interest" description="Disordered" evidence="13">
    <location>
        <begin position="171"/>
        <end position="221"/>
    </location>
</feature>
<comment type="caution">
    <text evidence="16">The sequence shown here is derived from an EMBL/GenBank/DDBJ whole genome shotgun (WGS) entry which is preliminary data.</text>
</comment>
<dbReference type="SUPFAM" id="SSF54495">
    <property type="entry name" value="UBC-like"/>
    <property type="match status" value="1"/>
</dbReference>
<protein>
    <recommendedName>
        <fullName evidence="1">non-specific serine/threonine protein kinase</fullName>
        <ecNumber evidence="1">2.7.11.1</ecNumber>
    </recommendedName>
</protein>
<dbReference type="InterPro" id="IPR006575">
    <property type="entry name" value="RWD_dom"/>
</dbReference>
<dbReference type="InterPro" id="IPR045864">
    <property type="entry name" value="aa-tRNA-synth_II/BPL/LPL"/>
</dbReference>
<feature type="compositionally biased region" description="Basic and acidic residues" evidence="13">
    <location>
        <begin position="1414"/>
        <end position="1423"/>
    </location>
</feature>
<dbReference type="Gene3D" id="3.30.200.20">
    <property type="entry name" value="Phosphorylase Kinase, domain 1"/>
    <property type="match status" value="1"/>
</dbReference>
<dbReference type="InterPro" id="IPR050339">
    <property type="entry name" value="CC_SR_Kinase"/>
</dbReference>
<dbReference type="Gene3D" id="3.10.110.10">
    <property type="entry name" value="Ubiquitin Conjugating Enzyme"/>
    <property type="match status" value="1"/>
</dbReference>
<reference evidence="16 17" key="1">
    <citation type="submission" date="2021-11" db="EMBL/GenBank/DDBJ databases">
        <title>Black yeast isolated from Biological Soil Crust.</title>
        <authorList>
            <person name="Kurbessoian T."/>
        </authorList>
    </citation>
    <scope>NUCLEOTIDE SEQUENCE [LARGE SCALE GENOMIC DNA]</scope>
    <source>
        <strain evidence="16 17">CCFEE 5522</strain>
    </source>
</reference>
<keyword evidence="5" id="KW-0418">Kinase</keyword>
<dbReference type="PANTHER" id="PTHR11042:SF136">
    <property type="entry name" value="EIF-2-ALPHA KINASE GCN2"/>
    <property type="match status" value="1"/>
</dbReference>
<keyword evidence="2" id="KW-0723">Serine/threonine-protein kinase</keyword>
<dbReference type="Proteomes" id="UP001324427">
    <property type="component" value="Unassembled WGS sequence"/>
</dbReference>
<evidence type="ECO:0000256" key="7">
    <source>
        <dbReference type="ARBA" id="ARBA00037982"/>
    </source>
</evidence>
<dbReference type="SMART" id="SM00591">
    <property type="entry name" value="RWD"/>
    <property type="match status" value="1"/>
</dbReference>
<keyword evidence="6 11" id="KW-0067">ATP-binding</keyword>
<dbReference type="GO" id="GO:0000077">
    <property type="term" value="P:DNA damage checkpoint signaling"/>
    <property type="evidence" value="ECO:0007669"/>
    <property type="project" value="InterPro"/>
</dbReference>
<feature type="domain" description="RWD" evidence="15">
    <location>
        <begin position="34"/>
        <end position="142"/>
    </location>
</feature>
<dbReference type="SUPFAM" id="SSF55681">
    <property type="entry name" value="Class II aaRS and biotin synthetases"/>
    <property type="match status" value="1"/>
</dbReference>
<dbReference type="InterPro" id="IPR016255">
    <property type="entry name" value="Gcn2"/>
</dbReference>
<feature type="binding site" evidence="11">
    <location>
        <position position="575"/>
    </location>
    <ligand>
        <name>ATP</name>
        <dbReference type="ChEBI" id="CHEBI:30616"/>
    </ligand>
</feature>
<dbReference type="PIRSF" id="PIRSF000660">
    <property type="entry name" value="Ser/Thr_PK_GCN2"/>
    <property type="match status" value="1"/>
</dbReference>
<dbReference type="GO" id="GO:0005737">
    <property type="term" value="C:cytoplasm"/>
    <property type="evidence" value="ECO:0007669"/>
    <property type="project" value="TreeGrafter"/>
</dbReference>
<keyword evidence="4 11" id="KW-0547">Nucleotide-binding</keyword>
<feature type="active site" description="Proton acceptor" evidence="10">
    <location>
        <position position="775"/>
    </location>
</feature>
<feature type="compositionally biased region" description="Polar residues" evidence="13">
    <location>
        <begin position="696"/>
        <end position="708"/>
    </location>
</feature>
<feature type="region of interest" description="Disordered" evidence="13">
    <location>
        <begin position="501"/>
        <end position="534"/>
    </location>
</feature>
<dbReference type="CDD" id="cd14046">
    <property type="entry name" value="STKc_EIF2AK4_GCN2_rpt2"/>
    <property type="match status" value="1"/>
</dbReference>
<dbReference type="Pfam" id="PF05773">
    <property type="entry name" value="RWD"/>
    <property type="match status" value="1"/>
</dbReference>
<feature type="region of interest" description="Disordered" evidence="13">
    <location>
        <begin position="662"/>
        <end position="716"/>
    </location>
</feature>
<dbReference type="Pfam" id="PF12745">
    <property type="entry name" value="HGTP_anticodon2"/>
    <property type="match status" value="1"/>
</dbReference>
<dbReference type="InterPro" id="IPR011009">
    <property type="entry name" value="Kinase-like_dom_sf"/>
</dbReference>
<dbReference type="CDD" id="cd23823">
    <property type="entry name" value="RWD_GCN2"/>
    <property type="match status" value="1"/>
</dbReference>
<feature type="region of interest" description="Disordered" evidence="13">
    <location>
        <begin position="616"/>
        <end position="648"/>
    </location>
</feature>
<dbReference type="EC" id="2.7.11.1" evidence="1"/>
<feature type="binding site" evidence="11">
    <location>
        <begin position="552"/>
        <end position="560"/>
    </location>
    <ligand>
        <name>ATP</name>
        <dbReference type="ChEBI" id="CHEBI:30616"/>
    </ligand>
</feature>
<comment type="similarity">
    <text evidence="7">Belongs to the protein kinase superfamily. Ser/Thr protein kinase family. GCN2 subfamily.</text>
</comment>
<dbReference type="FunFam" id="3.10.110.10:FF:000050">
    <property type="entry name" value="eIF-2-alpha kinase GCN2"/>
    <property type="match status" value="1"/>
</dbReference>
<evidence type="ECO:0000256" key="4">
    <source>
        <dbReference type="ARBA" id="ARBA00022741"/>
    </source>
</evidence>
<dbReference type="PROSITE" id="PS00108">
    <property type="entry name" value="PROTEIN_KINASE_ST"/>
    <property type="match status" value="1"/>
</dbReference>
<evidence type="ECO:0000256" key="10">
    <source>
        <dbReference type="PIRSR" id="PIRSR000660-1"/>
    </source>
</evidence>
<feature type="domain" description="Protein kinase" evidence="14">
    <location>
        <begin position="246"/>
        <end position="494"/>
    </location>
</feature>
<dbReference type="EMBL" id="JAVFHQ010000059">
    <property type="protein sequence ID" value="KAK4540946.1"/>
    <property type="molecule type" value="Genomic_DNA"/>
</dbReference>
<feature type="binding site" evidence="12">
    <location>
        <position position="576"/>
    </location>
    <ligand>
        <name>ATP</name>
        <dbReference type="ChEBI" id="CHEBI:30616"/>
    </ligand>
</feature>
<dbReference type="Pfam" id="PF13393">
    <property type="entry name" value="tRNA-synt_His"/>
    <property type="match status" value="1"/>
</dbReference>
<name>A0AAV9J795_9PEZI</name>
<dbReference type="Gene3D" id="1.10.510.10">
    <property type="entry name" value="Transferase(Phosphotransferase) domain 1"/>
    <property type="match status" value="2"/>
</dbReference>
<evidence type="ECO:0000259" key="14">
    <source>
        <dbReference type="PROSITE" id="PS50011"/>
    </source>
</evidence>
<dbReference type="Pfam" id="PF00069">
    <property type="entry name" value="Pkinase"/>
    <property type="match status" value="3"/>
</dbReference>
<dbReference type="InterPro" id="IPR008271">
    <property type="entry name" value="Ser/Thr_kinase_AS"/>
</dbReference>
<sequence length="1560" mass="174395">MAPKSPWNKKASNVPTTADHVASPAIKYDEVQGEEIEVLQAIYMEDYMEGATKSAWSKTTERSFKLTIRSFSDQNSFVVLLVKFTATYPRTSPLLEVTSLEGYHERTQKRIRKIVQNRPRQLLGEPMIHTIASEIQEALEDAVSARQQGTLPSLEEERASAEEVATVLAREAEEEEARRQREAQEEEDRVLKQMVDEELTRREKRKSTKGPPTLATQPSIATEDVVSFDQPATLYVGNERQEFSMVTIISSLAQRTDGHLYLAKAHVSDAAPSVIVAVKKLTSTKGREDIMQIESMLENVRKLHHANVLGLLAYQIERVDNAMSQIILCSDYADRGTLHELLELVGHLRIDKARRFTVELLEALDYLHHNGVAHGSLSSSSVFFNSTPSLSPKLGQLGQWMLQSQPTSISPKWQAPEGYDISSSLRVKSDIWNLGVIVIQMFVGAQAINEYQSPHVLLSRLDLSDSFEDFARKLFVVDVKKRPSAFDLLPAEFLRTDTPVMNEHLTTTTRRQRHTSSAGIPSPTNRRSRHNSSNVLEPMSRYFTDFTEIGRLGKGGFGEVVKARNKLDGGVYAVKKVKQAPQLLDRVLSEVMLLNRLNHPYVVRYFSTWVESDVSGTISESVTTTDETTDDTADDTTGETSSDGARMDFGYQSTGGLDFVSSSGYPQIEFGDDDDEDASSDEEAGEGRNGEAATDGESTVPSQGTSQVGDLGLRQTRSASRRLPSILYIQMEYCERQTLRDLIRKTMSADDSWRYARQITEGLAHIHSHGIIHRDLKPDNVFIDMAGNPKIGDFGLATTSQYHFVERATTMSGQSGGDMTRSVGTALYVAPELRTASGGSYNDKVDMYSLGIMFYEMCEEFSTAMERIKALQQIREKDYVLPPVYHVHSEKAAQGRLIDCLISHKPSERPSSTELLRSDVLPIKVEDEAVRQALAGLSDSRSPYHQKMMSALFAHDSANSGRVKALAWEAKGSAVIEDASRLRLRTIARQAMEFVFRRHGAEEARRPTIFPRSDHYTSPNVVQLLDASGSLLQLPFDLTLPHARQLAKHTPDIKKTFIFGNAYRDAFTGGPPRVNDEVDFDIALTGRNDNATFDEAEVLKVMDEIICEIPAFATSTNVCFHLNHSSILDLILDHCRVPTAQQTVVKETISKLGYHQWTWPKVRTELRKVGLPDTTLDDLQQFNFRDTPDKAFTRLRMLLEAAPSWIKGRLDESIQSLSGLIRLTLQLSLQQKLFIAPLGAVNAKFYEGGMLFQCVLERKSNRTVIAAGGRYDSLVRAHRAMNTSAVCSGVVGVAIGLDSLLAHMSKSLGARSKNTCLKDARQLEAPPKRCEVLVEGSGTEGAHTAAIKLLATLWANDVSAELATDNRVTTDNPEHSFVVTVRHEASSTMRVRNTDSDAEETDVPAASLVSHLKQELRDRESKKPRQPAFVRQASHHDADRKSNVQVLMSQHRSKKSNKYHIVEAAQQRWAVKLDEWKEASILAVETRDDVLESIRETRLGDAESWRKAVQSAQLNERQYLQQVQDILGAWRKKWAEGEGEREACVFNFRTGHCIYYDLGS</sequence>
<evidence type="ECO:0000256" key="6">
    <source>
        <dbReference type="ARBA" id="ARBA00022840"/>
    </source>
</evidence>
<feature type="compositionally biased region" description="Acidic residues" evidence="13">
    <location>
        <begin position="670"/>
        <end position="684"/>
    </location>
</feature>
<comment type="catalytic activity">
    <reaction evidence="8">
        <text>L-threonyl-[protein] + ATP = O-phospho-L-threonyl-[protein] + ADP + H(+)</text>
        <dbReference type="Rhea" id="RHEA:46608"/>
        <dbReference type="Rhea" id="RHEA-COMP:11060"/>
        <dbReference type="Rhea" id="RHEA-COMP:11605"/>
        <dbReference type="ChEBI" id="CHEBI:15378"/>
        <dbReference type="ChEBI" id="CHEBI:30013"/>
        <dbReference type="ChEBI" id="CHEBI:30616"/>
        <dbReference type="ChEBI" id="CHEBI:61977"/>
        <dbReference type="ChEBI" id="CHEBI:456216"/>
        <dbReference type="EC" id="2.7.11.1"/>
    </reaction>
</comment>
<dbReference type="SUPFAM" id="SSF56112">
    <property type="entry name" value="Protein kinase-like (PK-like)"/>
    <property type="match status" value="2"/>
</dbReference>
<evidence type="ECO:0000256" key="2">
    <source>
        <dbReference type="ARBA" id="ARBA00022527"/>
    </source>
</evidence>
<evidence type="ECO:0000256" key="9">
    <source>
        <dbReference type="ARBA" id="ARBA00048679"/>
    </source>
</evidence>
<dbReference type="GO" id="GO:0005524">
    <property type="term" value="F:ATP binding"/>
    <property type="evidence" value="ECO:0007669"/>
    <property type="project" value="UniProtKB-UniRule"/>
</dbReference>
<feature type="compositionally biased region" description="Basic and acidic residues" evidence="13">
    <location>
        <begin position="176"/>
        <end position="201"/>
    </location>
</feature>
<dbReference type="InterPro" id="IPR017441">
    <property type="entry name" value="Protein_kinase_ATP_BS"/>
</dbReference>
<evidence type="ECO:0000256" key="1">
    <source>
        <dbReference type="ARBA" id="ARBA00012513"/>
    </source>
</evidence>
<dbReference type="GO" id="GO:0005634">
    <property type="term" value="C:nucleus"/>
    <property type="evidence" value="ECO:0007669"/>
    <property type="project" value="TreeGrafter"/>
</dbReference>
<dbReference type="PROSITE" id="PS50908">
    <property type="entry name" value="RWD"/>
    <property type="match status" value="1"/>
</dbReference>
<organism evidence="16 17">
    <name type="scientific">Oleoguttula mirabilis</name>
    <dbReference type="NCBI Taxonomy" id="1507867"/>
    <lineage>
        <taxon>Eukaryota</taxon>
        <taxon>Fungi</taxon>
        <taxon>Dikarya</taxon>
        <taxon>Ascomycota</taxon>
        <taxon>Pezizomycotina</taxon>
        <taxon>Dothideomycetes</taxon>
        <taxon>Dothideomycetidae</taxon>
        <taxon>Mycosphaerellales</taxon>
        <taxon>Teratosphaeriaceae</taxon>
        <taxon>Oleoguttula</taxon>
    </lineage>
</organism>
<accession>A0AAV9J795</accession>
<evidence type="ECO:0000256" key="3">
    <source>
        <dbReference type="ARBA" id="ARBA00022679"/>
    </source>
</evidence>